<accession>A0A9X4KNE6</accession>
<organism evidence="1 2">
    <name type="scientific">Cohnella ginsengisoli</name>
    <dbReference type="NCBI Taxonomy" id="425004"/>
    <lineage>
        <taxon>Bacteria</taxon>
        <taxon>Bacillati</taxon>
        <taxon>Bacillota</taxon>
        <taxon>Bacilli</taxon>
        <taxon>Bacillales</taxon>
        <taxon>Paenibacillaceae</taxon>
        <taxon>Cohnella</taxon>
    </lineage>
</organism>
<proteinExistence type="predicted"/>
<name>A0A9X4KNE6_9BACL</name>
<sequence>MMMGYKHIPFSRDEMDKKPEMCRRMLYELLGKYGGAGDMMMQASIYAREIVKNASNGKAFKPQDAQSWLQLKRDKTRKVLRAMLAESWVDLAGGSERRNHQYKLTDKGWTLLRR</sequence>
<keyword evidence="2" id="KW-1185">Reference proteome</keyword>
<dbReference type="Proteomes" id="UP001153387">
    <property type="component" value="Unassembled WGS sequence"/>
</dbReference>
<reference evidence="1 2" key="1">
    <citation type="submission" date="2022-10" db="EMBL/GenBank/DDBJ databases">
        <title>Comparative genomic analysis of Cohnella hashimotonis sp. nov., isolated from the International Space Station.</title>
        <authorList>
            <person name="Simpson A."/>
            <person name="Venkateswaran K."/>
        </authorList>
    </citation>
    <scope>NUCLEOTIDE SEQUENCE [LARGE SCALE GENOMIC DNA]</scope>
    <source>
        <strain evidence="1 2">DSM 18997</strain>
    </source>
</reference>
<protein>
    <submittedName>
        <fullName evidence="1">Uncharacterized protein</fullName>
    </submittedName>
</protein>
<evidence type="ECO:0000313" key="2">
    <source>
        <dbReference type="Proteomes" id="UP001153387"/>
    </source>
</evidence>
<comment type="caution">
    <text evidence="1">The sequence shown here is derived from an EMBL/GenBank/DDBJ whole genome shotgun (WGS) entry which is preliminary data.</text>
</comment>
<dbReference type="EMBL" id="JAPDHZ010000006">
    <property type="protein sequence ID" value="MDG0794649.1"/>
    <property type="molecule type" value="Genomic_DNA"/>
</dbReference>
<dbReference type="AlphaFoldDB" id="A0A9X4KNE6"/>
<evidence type="ECO:0000313" key="1">
    <source>
        <dbReference type="EMBL" id="MDG0794649.1"/>
    </source>
</evidence>
<dbReference type="RefSeq" id="WP_277568375.1">
    <property type="nucleotide sequence ID" value="NZ_JAPDHZ010000006.1"/>
</dbReference>
<gene>
    <name evidence="1" type="ORF">OMP38_30265</name>
</gene>